<dbReference type="Pfam" id="PF13359">
    <property type="entry name" value="DDE_Tnp_4"/>
    <property type="match status" value="1"/>
</dbReference>
<evidence type="ECO:0000256" key="2">
    <source>
        <dbReference type="ARBA" id="ARBA00004123"/>
    </source>
</evidence>
<dbReference type="GO" id="GO:0016787">
    <property type="term" value="F:hydrolase activity"/>
    <property type="evidence" value="ECO:0007669"/>
    <property type="project" value="UniProtKB-KW"/>
</dbReference>
<evidence type="ECO:0000256" key="6">
    <source>
        <dbReference type="ARBA" id="ARBA00022801"/>
    </source>
</evidence>
<dbReference type="InterPro" id="IPR045249">
    <property type="entry name" value="HARBI1-like"/>
</dbReference>
<dbReference type="AlphaFoldDB" id="A0ABD1K585"/>
<dbReference type="PANTHER" id="PTHR22930">
    <property type="match status" value="1"/>
</dbReference>
<dbReference type="Proteomes" id="UP001591681">
    <property type="component" value="Unassembled WGS sequence"/>
</dbReference>
<keyword evidence="5" id="KW-0479">Metal-binding</keyword>
<evidence type="ECO:0000313" key="9">
    <source>
        <dbReference type="EMBL" id="KAL2094272.1"/>
    </source>
</evidence>
<dbReference type="GO" id="GO:0004518">
    <property type="term" value="F:nuclease activity"/>
    <property type="evidence" value="ECO:0007669"/>
    <property type="project" value="UniProtKB-KW"/>
</dbReference>
<evidence type="ECO:0000256" key="4">
    <source>
        <dbReference type="ARBA" id="ARBA00022722"/>
    </source>
</evidence>
<keyword evidence="6" id="KW-0378">Hydrolase</keyword>
<keyword evidence="10" id="KW-1185">Reference proteome</keyword>
<evidence type="ECO:0000256" key="1">
    <source>
        <dbReference type="ARBA" id="ARBA00001968"/>
    </source>
</evidence>
<sequence length="440" mass="50122">MTQRPVWVCLFTTYNMADEQTATVNIVASVLQTLTRIRTINESEERELQTSWRAYKRAVLHSRRLYRRKRAAAAISWYATHQLRGRTIWRIDRSSGEVFWSDFLENFDDEQWRHHFRMTRCTFEFIFTLVEPVLTHQTTSFGKPLEPRRRLAVALWWYATPSEYRTISLIFGIGVSTVCFLVREVTTAIKNLAERFICLPKGKQLQETVNGFAARGYPMCAGAIDGLHIPIVAPKDDPTPYCNRKGWHSIVVQAVVDHNFCFTDLSAGWPGSTEDAVVLANSTIFQTVEAQDGCLFPGETVVDVNGVEAPMHLIGDAAYPLKNWLMKEFTNHHPLTPEQETFNSCLNSARIVVENAFGRLKGRWRCLVKRNNVNISVLSDIVTACCILHNICERNMEQYLPEWDVDAPGPHPTVQPDTEVFQAPDAPSAGRIREAIMSML</sequence>
<accession>A0ABD1K585</accession>
<dbReference type="GO" id="GO:0046872">
    <property type="term" value="F:metal ion binding"/>
    <property type="evidence" value="ECO:0007669"/>
    <property type="project" value="UniProtKB-KW"/>
</dbReference>
<feature type="domain" description="DDE Tnp4" evidence="8">
    <location>
        <begin position="224"/>
        <end position="390"/>
    </location>
</feature>
<comment type="caution">
    <text evidence="9">The sequence shown here is derived from an EMBL/GenBank/DDBJ whole genome shotgun (WGS) entry which is preliminary data.</text>
</comment>
<evidence type="ECO:0000256" key="7">
    <source>
        <dbReference type="ARBA" id="ARBA00023242"/>
    </source>
</evidence>
<dbReference type="PANTHER" id="PTHR22930:SF206">
    <property type="entry name" value="NUCLEASE HARBI1"/>
    <property type="match status" value="1"/>
</dbReference>
<comment type="similarity">
    <text evidence="3">Belongs to the HARBI1 family.</text>
</comment>
<dbReference type="InterPro" id="IPR027806">
    <property type="entry name" value="HARBI1_dom"/>
</dbReference>
<name>A0ABD1K585_9TELE</name>
<dbReference type="GO" id="GO:0005634">
    <property type="term" value="C:nucleus"/>
    <property type="evidence" value="ECO:0007669"/>
    <property type="project" value="UniProtKB-SubCell"/>
</dbReference>
<gene>
    <name evidence="9" type="ORF">ACEWY4_008991</name>
</gene>
<keyword evidence="4" id="KW-0540">Nuclease</keyword>
<evidence type="ECO:0000256" key="3">
    <source>
        <dbReference type="ARBA" id="ARBA00006958"/>
    </source>
</evidence>
<keyword evidence="7" id="KW-0539">Nucleus</keyword>
<organism evidence="9 10">
    <name type="scientific">Coilia grayii</name>
    <name type="common">Gray's grenadier anchovy</name>
    <dbReference type="NCBI Taxonomy" id="363190"/>
    <lineage>
        <taxon>Eukaryota</taxon>
        <taxon>Metazoa</taxon>
        <taxon>Chordata</taxon>
        <taxon>Craniata</taxon>
        <taxon>Vertebrata</taxon>
        <taxon>Euteleostomi</taxon>
        <taxon>Actinopterygii</taxon>
        <taxon>Neopterygii</taxon>
        <taxon>Teleostei</taxon>
        <taxon>Clupei</taxon>
        <taxon>Clupeiformes</taxon>
        <taxon>Clupeoidei</taxon>
        <taxon>Engraulidae</taxon>
        <taxon>Coilinae</taxon>
        <taxon>Coilia</taxon>
    </lineage>
</organism>
<protein>
    <recommendedName>
        <fullName evidence="8">DDE Tnp4 domain-containing protein</fullName>
    </recommendedName>
</protein>
<dbReference type="EMBL" id="JBHFQA010000008">
    <property type="protein sequence ID" value="KAL2094272.1"/>
    <property type="molecule type" value="Genomic_DNA"/>
</dbReference>
<evidence type="ECO:0000256" key="5">
    <source>
        <dbReference type="ARBA" id="ARBA00022723"/>
    </source>
</evidence>
<reference evidence="9 10" key="1">
    <citation type="submission" date="2024-09" db="EMBL/GenBank/DDBJ databases">
        <title>A chromosome-level genome assembly of Gray's grenadier anchovy, Coilia grayii.</title>
        <authorList>
            <person name="Fu Z."/>
        </authorList>
    </citation>
    <scope>NUCLEOTIDE SEQUENCE [LARGE SCALE GENOMIC DNA]</scope>
    <source>
        <strain evidence="9">G4</strain>
        <tissue evidence="9">Muscle</tissue>
    </source>
</reference>
<comment type="subcellular location">
    <subcellularLocation>
        <location evidence="2">Nucleus</location>
    </subcellularLocation>
</comment>
<evidence type="ECO:0000259" key="8">
    <source>
        <dbReference type="Pfam" id="PF13359"/>
    </source>
</evidence>
<proteinExistence type="inferred from homology"/>
<comment type="cofactor">
    <cofactor evidence="1">
        <name>a divalent metal cation</name>
        <dbReference type="ChEBI" id="CHEBI:60240"/>
    </cofactor>
</comment>
<evidence type="ECO:0000313" key="10">
    <source>
        <dbReference type="Proteomes" id="UP001591681"/>
    </source>
</evidence>